<dbReference type="GO" id="GO:0009251">
    <property type="term" value="P:glucan catabolic process"/>
    <property type="evidence" value="ECO:0007669"/>
    <property type="project" value="TreeGrafter"/>
</dbReference>
<sequence>MRSSLLTFAAACLADIAQALPSINGPRAPLRFPYGQEKVRGVNLGGWFVLEPWITPSLFDALGGSAVDEYTFCSTLGAAEAKKRLSAHWSSWITQSDFQAIAAAGMNHVRIPIGYWSIRPIDGEPFVQGAYEVFAQALDWAQAAGLKVMIDLHGASGSQNGFDNSGRYGAIGWLQGNTVQHTIDVLNKIRDDHARHPAVASIQLLNEPFGPSLDLDKIKSFYTLGATAMAKPYLATSFHDAFQKTTFWNDWSAPGNLLQDTHHYEVFSADQVALSPADHVKSACAFGGEMRGASHLIINGEWTGAMTDCTKYLNGYAKGARYDGSLGGNSAVGSCAGLQTGSVASWSQDLKDQTRKFVEAQLDAYESNAGWLFWTWRTEGAPGWDLGDLIKNGVFPSPVTARQYPGQCSA</sequence>
<evidence type="ECO:0000256" key="4">
    <source>
        <dbReference type="ARBA" id="ARBA00022729"/>
    </source>
</evidence>
<name>A0A517L3S3_9PEZI</name>
<evidence type="ECO:0000256" key="1">
    <source>
        <dbReference type="ARBA" id="ARBA00004613"/>
    </source>
</evidence>
<reference evidence="13 14" key="1">
    <citation type="submission" date="2019-07" db="EMBL/GenBank/DDBJ databases">
        <title>Finished genome of Venturia effusa.</title>
        <authorList>
            <person name="Young C.A."/>
            <person name="Cox M.P."/>
            <person name="Ganley A.R.D."/>
            <person name="David W.J."/>
        </authorList>
    </citation>
    <scope>NUCLEOTIDE SEQUENCE [LARGE SCALE GENOMIC DNA]</scope>
    <source>
        <strain evidence="14">albino</strain>
    </source>
</reference>
<evidence type="ECO:0000256" key="8">
    <source>
        <dbReference type="ARBA" id="ARBA00036824"/>
    </source>
</evidence>
<organism evidence="13 14">
    <name type="scientific">Venturia effusa</name>
    <dbReference type="NCBI Taxonomy" id="50376"/>
    <lineage>
        <taxon>Eukaryota</taxon>
        <taxon>Fungi</taxon>
        <taxon>Dikarya</taxon>
        <taxon>Ascomycota</taxon>
        <taxon>Pezizomycotina</taxon>
        <taxon>Dothideomycetes</taxon>
        <taxon>Pleosporomycetidae</taxon>
        <taxon>Venturiales</taxon>
        <taxon>Venturiaceae</taxon>
        <taxon>Venturia</taxon>
    </lineage>
</organism>
<dbReference type="InterPro" id="IPR001547">
    <property type="entry name" value="Glyco_hydro_5"/>
</dbReference>
<comment type="subcellular location">
    <subcellularLocation>
        <location evidence="1">Secreted</location>
    </subcellularLocation>
</comment>
<keyword evidence="5 10" id="KW-0378">Hydrolase</keyword>
<dbReference type="Proteomes" id="UP000316270">
    <property type="component" value="Chromosome 4"/>
</dbReference>
<feature type="chain" id="PRO_5022008096" description="glucan 1,3-beta-glucosidase" evidence="11">
    <location>
        <begin position="20"/>
        <end position="410"/>
    </location>
</feature>
<dbReference type="GO" id="GO:0005576">
    <property type="term" value="C:extracellular region"/>
    <property type="evidence" value="ECO:0007669"/>
    <property type="project" value="UniProtKB-SubCell"/>
</dbReference>
<dbReference type="EMBL" id="CP042188">
    <property type="protein sequence ID" value="QDS70242.1"/>
    <property type="molecule type" value="Genomic_DNA"/>
</dbReference>
<keyword evidence="14" id="KW-1185">Reference proteome</keyword>
<keyword evidence="6 10" id="KW-0326">Glycosidase</keyword>
<dbReference type="EC" id="3.2.1.58" evidence="9"/>
<dbReference type="AlphaFoldDB" id="A0A517L3S3"/>
<evidence type="ECO:0000256" key="10">
    <source>
        <dbReference type="RuleBase" id="RU361153"/>
    </source>
</evidence>
<comment type="catalytic activity">
    <reaction evidence="8">
        <text>Successive hydrolysis of beta-D-glucose units from the non-reducing ends of (1-&gt;3)-beta-D-glucans, releasing alpha-glucose.</text>
        <dbReference type="EC" id="3.2.1.58"/>
    </reaction>
</comment>
<dbReference type="PANTHER" id="PTHR31297">
    <property type="entry name" value="GLUCAN ENDO-1,6-BETA-GLUCOSIDASE B"/>
    <property type="match status" value="1"/>
</dbReference>
<dbReference type="OrthoDB" id="62120at2759"/>
<feature type="signal peptide" evidence="11">
    <location>
        <begin position="1"/>
        <end position="19"/>
    </location>
</feature>
<dbReference type="STRING" id="50376.A0A517L3S3"/>
<evidence type="ECO:0000256" key="5">
    <source>
        <dbReference type="ARBA" id="ARBA00022801"/>
    </source>
</evidence>
<dbReference type="InterPro" id="IPR017853">
    <property type="entry name" value="GH"/>
</dbReference>
<keyword evidence="7" id="KW-0961">Cell wall biogenesis/degradation</keyword>
<evidence type="ECO:0000256" key="2">
    <source>
        <dbReference type="ARBA" id="ARBA00005641"/>
    </source>
</evidence>
<dbReference type="Pfam" id="PF00150">
    <property type="entry name" value="Cellulase"/>
    <property type="match status" value="1"/>
</dbReference>
<evidence type="ECO:0000256" key="11">
    <source>
        <dbReference type="SAM" id="SignalP"/>
    </source>
</evidence>
<dbReference type="Gene3D" id="3.20.20.80">
    <property type="entry name" value="Glycosidases"/>
    <property type="match status" value="1"/>
</dbReference>
<dbReference type="SUPFAM" id="SSF51445">
    <property type="entry name" value="(Trans)glycosidases"/>
    <property type="match status" value="1"/>
</dbReference>
<evidence type="ECO:0000256" key="7">
    <source>
        <dbReference type="ARBA" id="ARBA00023316"/>
    </source>
</evidence>
<evidence type="ECO:0000256" key="6">
    <source>
        <dbReference type="ARBA" id="ARBA00023295"/>
    </source>
</evidence>
<dbReference type="GO" id="GO:0004338">
    <property type="term" value="F:glucan exo-1,3-beta-glucosidase activity"/>
    <property type="evidence" value="ECO:0007669"/>
    <property type="project" value="UniProtKB-EC"/>
</dbReference>
<proteinExistence type="inferred from homology"/>
<evidence type="ECO:0000259" key="12">
    <source>
        <dbReference type="Pfam" id="PF00150"/>
    </source>
</evidence>
<comment type="similarity">
    <text evidence="2 10">Belongs to the glycosyl hydrolase 5 (cellulase A) family.</text>
</comment>
<evidence type="ECO:0000313" key="14">
    <source>
        <dbReference type="Proteomes" id="UP000316270"/>
    </source>
</evidence>
<evidence type="ECO:0000256" key="3">
    <source>
        <dbReference type="ARBA" id="ARBA00022525"/>
    </source>
</evidence>
<gene>
    <name evidence="13" type="ORF">FKW77_007268</name>
</gene>
<keyword evidence="3" id="KW-0964">Secreted</keyword>
<dbReference type="InterPro" id="IPR050386">
    <property type="entry name" value="Glycosyl_hydrolase_5"/>
</dbReference>
<dbReference type="GO" id="GO:0071555">
    <property type="term" value="P:cell wall organization"/>
    <property type="evidence" value="ECO:0007669"/>
    <property type="project" value="UniProtKB-KW"/>
</dbReference>
<dbReference type="GO" id="GO:0009986">
    <property type="term" value="C:cell surface"/>
    <property type="evidence" value="ECO:0007669"/>
    <property type="project" value="TreeGrafter"/>
</dbReference>
<accession>A0A517L3S3</accession>
<keyword evidence="4 11" id="KW-0732">Signal</keyword>
<protein>
    <recommendedName>
        <fullName evidence="9">glucan 1,3-beta-glucosidase</fullName>
        <ecNumber evidence="9">3.2.1.58</ecNumber>
    </recommendedName>
</protein>
<evidence type="ECO:0000313" key="13">
    <source>
        <dbReference type="EMBL" id="QDS70242.1"/>
    </source>
</evidence>
<evidence type="ECO:0000256" key="9">
    <source>
        <dbReference type="ARBA" id="ARBA00038929"/>
    </source>
</evidence>
<dbReference type="PANTHER" id="PTHR31297:SF1">
    <property type="entry name" value="GLUCAN 1,3-BETA-GLUCOSIDASE I_II-RELATED"/>
    <property type="match status" value="1"/>
</dbReference>
<feature type="domain" description="Glycoside hydrolase family 5" evidence="12">
    <location>
        <begin position="83"/>
        <end position="210"/>
    </location>
</feature>